<comment type="caution">
    <text evidence="5">The sequence shown here is derived from an EMBL/GenBank/DDBJ whole genome shotgun (WGS) entry which is preliminary data.</text>
</comment>
<dbReference type="Proteomes" id="UP001190700">
    <property type="component" value="Unassembled WGS sequence"/>
</dbReference>
<evidence type="ECO:0000313" key="6">
    <source>
        <dbReference type="Proteomes" id="UP001190700"/>
    </source>
</evidence>
<evidence type="ECO:0000256" key="4">
    <source>
        <dbReference type="PROSITE-ProRule" id="PRU00023"/>
    </source>
</evidence>
<dbReference type="PROSITE" id="PS50088">
    <property type="entry name" value="ANK_REPEAT"/>
    <property type="match status" value="2"/>
</dbReference>
<evidence type="ECO:0000256" key="1">
    <source>
        <dbReference type="ARBA" id="ARBA00010838"/>
    </source>
</evidence>
<keyword evidence="4" id="KW-0040">ANK repeat</keyword>
<feature type="repeat" description="ANK" evidence="4">
    <location>
        <begin position="352"/>
        <end position="384"/>
    </location>
</feature>
<comment type="similarity">
    <text evidence="1">Belongs to the glycosyl hydrolase 1 family.</text>
</comment>
<accession>A0AAE0L019</accession>
<dbReference type="Pfam" id="PF12796">
    <property type="entry name" value="Ank_2"/>
    <property type="match status" value="2"/>
</dbReference>
<gene>
    <name evidence="5" type="ORF">CYMTET_24638</name>
</gene>
<dbReference type="GO" id="GO:0008422">
    <property type="term" value="F:beta-glucosidase activity"/>
    <property type="evidence" value="ECO:0007669"/>
    <property type="project" value="TreeGrafter"/>
</dbReference>
<dbReference type="EMBL" id="LGRX02012842">
    <property type="protein sequence ID" value="KAK3266764.1"/>
    <property type="molecule type" value="Genomic_DNA"/>
</dbReference>
<dbReference type="PANTHER" id="PTHR10353">
    <property type="entry name" value="GLYCOSYL HYDROLASE"/>
    <property type="match status" value="1"/>
</dbReference>
<proteinExistence type="inferred from homology"/>
<dbReference type="InterPro" id="IPR017853">
    <property type="entry name" value="GH"/>
</dbReference>
<dbReference type="Gene3D" id="1.25.40.20">
    <property type="entry name" value="Ankyrin repeat-containing domain"/>
    <property type="match status" value="1"/>
</dbReference>
<keyword evidence="6" id="KW-1185">Reference proteome</keyword>
<dbReference type="SUPFAM" id="SSF48403">
    <property type="entry name" value="Ankyrin repeat"/>
    <property type="match status" value="1"/>
</dbReference>
<organism evidence="5 6">
    <name type="scientific">Cymbomonas tetramitiformis</name>
    <dbReference type="NCBI Taxonomy" id="36881"/>
    <lineage>
        <taxon>Eukaryota</taxon>
        <taxon>Viridiplantae</taxon>
        <taxon>Chlorophyta</taxon>
        <taxon>Pyramimonadophyceae</taxon>
        <taxon>Pyramimonadales</taxon>
        <taxon>Pyramimonadaceae</taxon>
        <taxon>Cymbomonas</taxon>
    </lineage>
</organism>
<dbReference type="Gene3D" id="3.20.20.80">
    <property type="entry name" value="Glycosidases"/>
    <property type="match status" value="1"/>
</dbReference>
<dbReference type="InterPro" id="IPR002110">
    <property type="entry name" value="Ankyrin_rpt"/>
</dbReference>
<dbReference type="AlphaFoldDB" id="A0AAE0L019"/>
<sequence>MWDTRRCDRCGEHLSDARALSEGVLADEASAQDAANQNAARLHLRGVTAAWLTRFTTEHACWDWPTWQVVRDIVKPTTRSNRVRFVELEGMAEVAGRANVFVSHCWGAPWGTLVAAAVEGIVEDQRVWIDVFAVRQWPGNAADLDFDGVIAQSQAVLLVAAALPEVSSLEIIDINFHDARPSEDAKRLIAFFRVWCLVEMAAALAHSRPLVIKCGQHRIAQDKIVLPAFEADRDTLQRLLWLVRVEEAGATVEADRVRILQEVRDRPGGTVRLDVTIRGAIQGSLEASTQLQRAALGDPAALTEALAMAKDPQEVVCAAAAGGHTALLQELLQDGDREACSAVDAPPGDDADEWAPLHLAARGGHANTVRFLLELGAEVDVAAADGRTPLMLAAELGMVPAVEALLAAEPSPDLTLRDADGCTALLHAHGAAASGCEDVANALWDAAEVNPDGSPNVAGIQYYNTLIDLLIARSIEPVVTLYHWDLPQSLLQRYGGFLDRQIIADFTNYALVAFDNFADRVPTWITFNEPMTFVTLGCNVHAPGRCVDVNRDPYIAAHHVLLSHATVVREFRQKYAGQGGRIGMVMDADWSEPFSSAAADSQAAERRLLFQLGWFADPLYFGDYPGEMRRRLQERLPRFTAEESTILTGTLDFFGLNHYTSRYVANAEPRDPQAHSGGYEDDIRVKVSVEDARGHAIGPPSGCEWLIPVPWGLRRLLLWIAERYGHPLTLVTENGYVEKNEASLPFPAVLDDAKRIQYHAEYLASIQQAMAAGAKVRGYFIWSLIDNFEWADGYSIKFGLAHVDFDSTNLTRTPKASLKWYAAVIARRQLQDVPT</sequence>
<dbReference type="Pfam" id="PF00232">
    <property type="entry name" value="Glyco_hydro_1"/>
    <property type="match status" value="1"/>
</dbReference>
<reference evidence="5 6" key="1">
    <citation type="journal article" date="2015" name="Genome Biol. Evol.">
        <title>Comparative Genomics of a Bacterivorous Green Alga Reveals Evolutionary Causalities and Consequences of Phago-Mixotrophic Mode of Nutrition.</title>
        <authorList>
            <person name="Burns J.A."/>
            <person name="Paasch A."/>
            <person name="Narechania A."/>
            <person name="Kim E."/>
        </authorList>
    </citation>
    <scope>NUCLEOTIDE SEQUENCE [LARGE SCALE GENOMIC DNA]</scope>
    <source>
        <strain evidence="5 6">PLY_AMNH</strain>
    </source>
</reference>
<feature type="repeat" description="ANK" evidence="4">
    <location>
        <begin position="385"/>
        <end position="417"/>
    </location>
</feature>
<dbReference type="PRINTS" id="PR00131">
    <property type="entry name" value="GLHYDRLASE1"/>
</dbReference>
<protein>
    <recommendedName>
        <fullName evidence="7">Beta-glucosidase</fullName>
    </recommendedName>
</protein>
<keyword evidence="3" id="KW-0326">Glycosidase</keyword>
<dbReference type="SUPFAM" id="SSF51445">
    <property type="entry name" value="(Trans)glycosidases"/>
    <property type="match status" value="1"/>
</dbReference>
<dbReference type="InterPro" id="IPR036770">
    <property type="entry name" value="Ankyrin_rpt-contain_sf"/>
</dbReference>
<evidence type="ECO:0008006" key="7">
    <source>
        <dbReference type="Google" id="ProtNLM"/>
    </source>
</evidence>
<dbReference type="PANTHER" id="PTHR10353:SF36">
    <property type="entry name" value="LP05116P"/>
    <property type="match status" value="1"/>
</dbReference>
<evidence type="ECO:0000313" key="5">
    <source>
        <dbReference type="EMBL" id="KAK3266764.1"/>
    </source>
</evidence>
<evidence type="ECO:0000256" key="3">
    <source>
        <dbReference type="ARBA" id="ARBA00023295"/>
    </source>
</evidence>
<name>A0AAE0L019_9CHLO</name>
<dbReference type="SMART" id="SM00248">
    <property type="entry name" value="ANK"/>
    <property type="match status" value="2"/>
</dbReference>
<dbReference type="PROSITE" id="PS50297">
    <property type="entry name" value="ANK_REP_REGION"/>
    <property type="match status" value="2"/>
</dbReference>
<keyword evidence="2" id="KW-0378">Hydrolase</keyword>
<evidence type="ECO:0000256" key="2">
    <source>
        <dbReference type="ARBA" id="ARBA00022801"/>
    </source>
</evidence>
<dbReference type="GO" id="GO:0005975">
    <property type="term" value="P:carbohydrate metabolic process"/>
    <property type="evidence" value="ECO:0007669"/>
    <property type="project" value="InterPro"/>
</dbReference>
<dbReference type="InterPro" id="IPR001360">
    <property type="entry name" value="Glyco_hydro_1"/>
</dbReference>